<proteinExistence type="predicted"/>
<dbReference type="Proteomes" id="UP000093352">
    <property type="component" value="Unassembled WGS sequence"/>
</dbReference>
<dbReference type="RefSeq" id="WP_068912168.1">
    <property type="nucleotide sequence ID" value="NZ_MBEW02000002.1"/>
</dbReference>
<name>A0A371ING1_9FIRM</name>
<reference evidence="2 3" key="1">
    <citation type="journal article" date="2016" name="Genome Announc.">
        <title>Draft Genome Sequence of Criibacterium bergeronii gen. nov., sp. nov., Strain CCRI-22567T, Isolated from a Vaginal Sample from a Woman with Bacterial Vaginosis.</title>
        <authorList>
            <person name="Maheux A.F."/>
            <person name="Berube E."/>
            <person name="Boudreau D.K."/>
            <person name="Raymond F."/>
            <person name="Corbeil J."/>
            <person name="Roy P.H."/>
            <person name="Boissinot M."/>
            <person name="Omar R.F."/>
        </authorList>
    </citation>
    <scope>NUCLEOTIDE SEQUENCE [LARGE SCALE GENOMIC DNA]</scope>
    <source>
        <strain evidence="2 3">CCRI-22567</strain>
    </source>
</reference>
<dbReference type="AlphaFoldDB" id="A0A371ING1"/>
<sequence length="129" mass="15083">MIESYPYTYDKDDAASQKELLQIKTDIGFWSFNELVSVDEEKLKNVLGLEIDDDGNFYDPLSKDIDLDNVPDRYDADFRDSKVQNMGDMDKKEKSSVLEKLSEYKEKVQQEDRQPSESIDRNTKQKEVI</sequence>
<protein>
    <submittedName>
        <fullName evidence="2">Uncharacterized protein</fullName>
    </submittedName>
</protein>
<evidence type="ECO:0000313" key="3">
    <source>
        <dbReference type="Proteomes" id="UP000093352"/>
    </source>
</evidence>
<organism evidence="2 3">
    <name type="scientific">Criibacterium bergeronii</name>
    <dbReference type="NCBI Taxonomy" id="1871336"/>
    <lineage>
        <taxon>Bacteria</taxon>
        <taxon>Bacillati</taxon>
        <taxon>Bacillota</taxon>
        <taxon>Clostridia</taxon>
        <taxon>Peptostreptococcales</taxon>
        <taxon>Filifactoraceae</taxon>
        <taxon>Criibacterium</taxon>
    </lineage>
</organism>
<accession>A0A371ING1</accession>
<dbReference type="EMBL" id="MBEW02000002">
    <property type="protein sequence ID" value="RDY22017.1"/>
    <property type="molecule type" value="Genomic_DNA"/>
</dbReference>
<gene>
    <name evidence="2" type="ORF">BBG48_001345</name>
</gene>
<keyword evidence="3" id="KW-1185">Reference proteome</keyword>
<dbReference type="STRING" id="1871336.BBG48_08430"/>
<evidence type="ECO:0000256" key="1">
    <source>
        <dbReference type="SAM" id="MobiDB-lite"/>
    </source>
</evidence>
<evidence type="ECO:0000313" key="2">
    <source>
        <dbReference type="EMBL" id="RDY22017.1"/>
    </source>
</evidence>
<comment type="caution">
    <text evidence="2">The sequence shown here is derived from an EMBL/GenBank/DDBJ whole genome shotgun (WGS) entry which is preliminary data.</text>
</comment>
<feature type="region of interest" description="Disordered" evidence="1">
    <location>
        <begin position="79"/>
        <end position="129"/>
    </location>
</feature>